<name>A0A2T0K226_9ACTN</name>
<feature type="transmembrane region" description="Helical" evidence="1">
    <location>
        <begin position="88"/>
        <end position="105"/>
    </location>
</feature>
<sequence length="184" mass="20748">MVAYDGAELDQLRMRVRAARRAGSIPMLVFGLTTLVFAVYDGLVGYYFVPMPLHWPLCSLTALLLLWPIERVRSRRSGIGEGRFTYRRAAAMLVTVLVAGNLLWFLPFLRMLLWPASVLTILALWQRNRRLACWSGVIGGMMIVNWFADLLLLSGHYQPIYMGAGGVALVLAGLAERNHERRID</sequence>
<comment type="caution">
    <text evidence="2">The sequence shown here is derived from an EMBL/GenBank/DDBJ whole genome shotgun (WGS) entry which is preliminary data.</text>
</comment>
<keyword evidence="1" id="KW-1133">Transmembrane helix</keyword>
<dbReference type="Proteomes" id="UP000239415">
    <property type="component" value="Unassembled WGS sequence"/>
</dbReference>
<protein>
    <submittedName>
        <fullName evidence="2">Uncharacterized protein</fullName>
    </submittedName>
</protein>
<dbReference type="AlphaFoldDB" id="A0A2T0K226"/>
<keyword evidence="3" id="KW-1185">Reference proteome</keyword>
<evidence type="ECO:0000256" key="1">
    <source>
        <dbReference type="SAM" id="Phobius"/>
    </source>
</evidence>
<evidence type="ECO:0000313" key="3">
    <source>
        <dbReference type="Proteomes" id="UP000239415"/>
    </source>
</evidence>
<organism evidence="2 3">
    <name type="scientific">Actinoplanes italicus</name>
    <dbReference type="NCBI Taxonomy" id="113567"/>
    <lineage>
        <taxon>Bacteria</taxon>
        <taxon>Bacillati</taxon>
        <taxon>Actinomycetota</taxon>
        <taxon>Actinomycetes</taxon>
        <taxon>Micromonosporales</taxon>
        <taxon>Micromonosporaceae</taxon>
        <taxon>Actinoplanes</taxon>
    </lineage>
</organism>
<evidence type="ECO:0000313" key="2">
    <source>
        <dbReference type="EMBL" id="PRX16867.1"/>
    </source>
</evidence>
<reference evidence="2 3" key="1">
    <citation type="submission" date="2018-03" db="EMBL/GenBank/DDBJ databases">
        <title>Genomic Encyclopedia of Archaeal and Bacterial Type Strains, Phase II (KMG-II): from individual species to whole genera.</title>
        <authorList>
            <person name="Goeker M."/>
        </authorList>
    </citation>
    <scope>NUCLEOTIDE SEQUENCE [LARGE SCALE GENOMIC DNA]</scope>
    <source>
        <strain evidence="2 3">DSM 43146</strain>
    </source>
</reference>
<keyword evidence="1" id="KW-0812">Transmembrane</keyword>
<dbReference type="RefSeq" id="WP_106326523.1">
    <property type="nucleotide sequence ID" value="NZ_BOMO01000063.1"/>
</dbReference>
<feature type="transmembrane region" description="Helical" evidence="1">
    <location>
        <begin position="46"/>
        <end position="67"/>
    </location>
</feature>
<proteinExistence type="predicted"/>
<dbReference type="OrthoDB" id="5195935at2"/>
<dbReference type="EMBL" id="PVMZ01000018">
    <property type="protein sequence ID" value="PRX16867.1"/>
    <property type="molecule type" value="Genomic_DNA"/>
</dbReference>
<gene>
    <name evidence="2" type="ORF">CLV67_118198</name>
</gene>
<keyword evidence="1" id="KW-0472">Membrane</keyword>
<feature type="transmembrane region" description="Helical" evidence="1">
    <location>
        <begin position="22"/>
        <end position="40"/>
    </location>
</feature>
<accession>A0A2T0K226</accession>
<feature type="transmembrane region" description="Helical" evidence="1">
    <location>
        <begin position="133"/>
        <end position="153"/>
    </location>
</feature>